<accession>A0A368VBJ6</accession>
<dbReference type="EMBL" id="QPJC01000022">
    <property type="protein sequence ID" value="RCW38492.1"/>
    <property type="molecule type" value="Genomic_DNA"/>
</dbReference>
<evidence type="ECO:0000256" key="6">
    <source>
        <dbReference type="PROSITE-ProRule" id="PRU01373"/>
    </source>
</evidence>
<dbReference type="GO" id="GO:0005576">
    <property type="term" value="C:extracellular region"/>
    <property type="evidence" value="ECO:0007669"/>
    <property type="project" value="TreeGrafter"/>
</dbReference>
<dbReference type="GO" id="GO:0008360">
    <property type="term" value="P:regulation of cell shape"/>
    <property type="evidence" value="ECO:0007669"/>
    <property type="project" value="UniProtKB-UniRule"/>
</dbReference>
<dbReference type="GO" id="GO:0018104">
    <property type="term" value="P:peptidoglycan-protein cross-linking"/>
    <property type="evidence" value="ECO:0007669"/>
    <property type="project" value="TreeGrafter"/>
</dbReference>
<evidence type="ECO:0000256" key="5">
    <source>
        <dbReference type="ARBA" id="ARBA00023316"/>
    </source>
</evidence>
<comment type="pathway">
    <text evidence="1 6">Cell wall biogenesis; peptidoglycan biosynthesis.</text>
</comment>
<dbReference type="CDD" id="cd16913">
    <property type="entry name" value="YkuD_like"/>
    <property type="match status" value="1"/>
</dbReference>
<dbReference type="PANTHER" id="PTHR30582">
    <property type="entry name" value="L,D-TRANSPEPTIDASE"/>
    <property type="match status" value="1"/>
</dbReference>
<keyword evidence="5 6" id="KW-0961">Cell wall biogenesis/degradation</keyword>
<proteinExistence type="predicted"/>
<dbReference type="OrthoDB" id="5243103at2"/>
<dbReference type="UniPathway" id="UPA00219"/>
<keyword evidence="8" id="KW-0449">Lipoprotein</keyword>
<keyword evidence="4 6" id="KW-0573">Peptidoglycan synthesis</keyword>
<dbReference type="SUPFAM" id="SSF141523">
    <property type="entry name" value="L,D-transpeptidase catalytic domain-like"/>
    <property type="match status" value="1"/>
</dbReference>
<organism evidence="8 9">
    <name type="scientific">Halopolyspora algeriensis</name>
    <dbReference type="NCBI Taxonomy" id="1500506"/>
    <lineage>
        <taxon>Bacteria</taxon>
        <taxon>Bacillati</taxon>
        <taxon>Actinomycetota</taxon>
        <taxon>Actinomycetes</taxon>
        <taxon>Actinomycetes incertae sedis</taxon>
        <taxon>Halopolyspora</taxon>
    </lineage>
</organism>
<evidence type="ECO:0000259" key="7">
    <source>
        <dbReference type="PROSITE" id="PS52029"/>
    </source>
</evidence>
<comment type="caution">
    <text evidence="8">The sequence shown here is derived from an EMBL/GenBank/DDBJ whole genome shotgun (WGS) entry which is preliminary data.</text>
</comment>
<evidence type="ECO:0000256" key="3">
    <source>
        <dbReference type="ARBA" id="ARBA00022960"/>
    </source>
</evidence>
<feature type="domain" description="L,D-TPase catalytic" evidence="7">
    <location>
        <begin position="166"/>
        <end position="284"/>
    </location>
</feature>
<feature type="active site" description="Nucleophile" evidence="6">
    <location>
        <position position="261"/>
    </location>
</feature>
<dbReference type="PROSITE" id="PS52029">
    <property type="entry name" value="LD_TPASE"/>
    <property type="match status" value="1"/>
</dbReference>
<gene>
    <name evidence="8" type="ORF">DFQ14_12237</name>
</gene>
<dbReference type="GO" id="GO:0071555">
    <property type="term" value="P:cell wall organization"/>
    <property type="evidence" value="ECO:0007669"/>
    <property type="project" value="UniProtKB-UniRule"/>
</dbReference>
<reference evidence="8 9" key="1">
    <citation type="submission" date="2018-07" db="EMBL/GenBank/DDBJ databases">
        <title>Genomic Encyclopedia of Type Strains, Phase III (KMG-III): the genomes of soil and plant-associated and newly described type strains.</title>
        <authorList>
            <person name="Whitman W."/>
        </authorList>
    </citation>
    <scope>NUCLEOTIDE SEQUENCE [LARGE SCALE GENOMIC DNA]</scope>
    <source>
        <strain evidence="8 9">CECT 8575</strain>
    </source>
</reference>
<evidence type="ECO:0000256" key="1">
    <source>
        <dbReference type="ARBA" id="ARBA00004752"/>
    </source>
</evidence>
<protein>
    <submittedName>
        <fullName evidence="8">Lipoprotein-anchoring transpeptidase ErfK/SrfK</fullName>
    </submittedName>
</protein>
<keyword evidence="9" id="KW-1185">Reference proteome</keyword>
<dbReference type="Proteomes" id="UP000253495">
    <property type="component" value="Unassembled WGS sequence"/>
</dbReference>
<dbReference type="InterPro" id="IPR038063">
    <property type="entry name" value="Transpep_catalytic_dom"/>
</dbReference>
<dbReference type="Pfam" id="PF03734">
    <property type="entry name" value="YkuD"/>
    <property type="match status" value="1"/>
</dbReference>
<dbReference type="InterPro" id="IPR005490">
    <property type="entry name" value="LD_TPept_cat_dom"/>
</dbReference>
<sequence>MELPRIPLRRRGSGRIRRASVAPAILGVLLLGLVGGCSNVSSAPPLREQKSEPAPVQEDTPVQVDMSTLPEATTFGTTPEAPSDSAPQRKTEGVVLHVKQEVPVYDAPEGSAIARLPATQFKSPSWLPIIAERGDWARILLPSRPNGSTGWVRSGTAKVEKAYTPYVVTVDVEQRRVVVRKNDREVGSWTVGVGSPGTRTPKGRTFILASIRETVTDFSPIILPLGTHSETLTTYGGGPGTVAFHGWPDPSVFGTASSDGCVRVPSDALHLLKSLPLGTLVLVR</sequence>
<dbReference type="AlphaFoldDB" id="A0A368VBJ6"/>
<keyword evidence="2" id="KW-0808">Transferase</keyword>
<evidence type="ECO:0000256" key="4">
    <source>
        <dbReference type="ARBA" id="ARBA00022984"/>
    </source>
</evidence>
<keyword evidence="3 6" id="KW-0133">Cell shape</keyword>
<evidence type="ECO:0000313" key="9">
    <source>
        <dbReference type="Proteomes" id="UP000253495"/>
    </source>
</evidence>
<dbReference type="InterPro" id="IPR050979">
    <property type="entry name" value="LD-transpeptidase"/>
</dbReference>
<dbReference type="Gene3D" id="2.40.440.10">
    <property type="entry name" value="L,D-transpeptidase catalytic domain-like"/>
    <property type="match status" value="1"/>
</dbReference>
<evidence type="ECO:0000256" key="2">
    <source>
        <dbReference type="ARBA" id="ARBA00022679"/>
    </source>
</evidence>
<dbReference type="GO" id="GO:0071972">
    <property type="term" value="F:peptidoglycan L,D-transpeptidase activity"/>
    <property type="evidence" value="ECO:0007669"/>
    <property type="project" value="TreeGrafter"/>
</dbReference>
<dbReference type="PANTHER" id="PTHR30582:SF2">
    <property type="entry name" value="L,D-TRANSPEPTIDASE YCIB-RELATED"/>
    <property type="match status" value="1"/>
</dbReference>
<name>A0A368VBJ6_9ACTN</name>
<dbReference type="GO" id="GO:0016740">
    <property type="term" value="F:transferase activity"/>
    <property type="evidence" value="ECO:0007669"/>
    <property type="project" value="UniProtKB-KW"/>
</dbReference>
<evidence type="ECO:0000313" key="8">
    <source>
        <dbReference type="EMBL" id="RCW38492.1"/>
    </source>
</evidence>
<feature type="active site" description="Proton donor/acceptor" evidence="6">
    <location>
        <position position="245"/>
    </location>
</feature>